<dbReference type="EMBL" id="ML121610">
    <property type="protein sequence ID" value="RPB18736.1"/>
    <property type="molecule type" value="Genomic_DNA"/>
</dbReference>
<proteinExistence type="predicted"/>
<name>A0A3N4L809_9PEZI</name>
<dbReference type="OrthoDB" id="10364652at2759"/>
<feature type="compositionally biased region" description="Low complexity" evidence="1">
    <location>
        <begin position="97"/>
        <end position="118"/>
    </location>
</feature>
<dbReference type="InParanoid" id="A0A3N4L809"/>
<evidence type="ECO:0000256" key="2">
    <source>
        <dbReference type="SAM" id="SignalP"/>
    </source>
</evidence>
<keyword evidence="2" id="KW-0732">Signal</keyword>
<gene>
    <name evidence="3" type="ORF">L211DRAFT_871643</name>
</gene>
<feature type="region of interest" description="Disordered" evidence="1">
    <location>
        <begin position="97"/>
        <end position="119"/>
    </location>
</feature>
<dbReference type="AlphaFoldDB" id="A0A3N4L809"/>
<organism evidence="3 4">
    <name type="scientific">Terfezia boudieri ATCC MYA-4762</name>
    <dbReference type="NCBI Taxonomy" id="1051890"/>
    <lineage>
        <taxon>Eukaryota</taxon>
        <taxon>Fungi</taxon>
        <taxon>Dikarya</taxon>
        <taxon>Ascomycota</taxon>
        <taxon>Pezizomycotina</taxon>
        <taxon>Pezizomycetes</taxon>
        <taxon>Pezizales</taxon>
        <taxon>Pezizaceae</taxon>
        <taxon>Terfezia</taxon>
    </lineage>
</organism>
<reference evidence="3 4" key="1">
    <citation type="journal article" date="2018" name="Nat. Ecol. Evol.">
        <title>Pezizomycetes genomes reveal the molecular basis of ectomycorrhizal truffle lifestyle.</title>
        <authorList>
            <person name="Murat C."/>
            <person name="Payen T."/>
            <person name="Noel B."/>
            <person name="Kuo A."/>
            <person name="Morin E."/>
            <person name="Chen J."/>
            <person name="Kohler A."/>
            <person name="Krizsan K."/>
            <person name="Balestrini R."/>
            <person name="Da Silva C."/>
            <person name="Montanini B."/>
            <person name="Hainaut M."/>
            <person name="Levati E."/>
            <person name="Barry K.W."/>
            <person name="Belfiori B."/>
            <person name="Cichocki N."/>
            <person name="Clum A."/>
            <person name="Dockter R.B."/>
            <person name="Fauchery L."/>
            <person name="Guy J."/>
            <person name="Iotti M."/>
            <person name="Le Tacon F."/>
            <person name="Lindquist E.A."/>
            <person name="Lipzen A."/>
            <person name="Malagnac F."/>
            <person name="Mello A."/>
            <person name="Molinier V."/>
            <person name="Miyauchi S."/>
            <person name="Poulain J."/>
            <person name="Riccioni C."/>
            <person name="Rubini A."/>
            <person name="Sitrit Y."/>
            <person name="Splivallo R."/>
            <person name="Traeger S."/>
            <person name="Wang M."/>
            <person name="Zifcakova L."/>
            <person name="Wipf D."/>
            <person name="Zambonelli A."/>
            <person name="Paolocci F."/>
            <person name="Nowrousian M."/>
            <person name="Ottonello S."/>
            <person name="Baldrian P."/>
            <person name="Spatafora J.W."/>
            <person name="Henrissat B."/>
            <person name="Nagy L.G."/>
            <person name="Aury J.M."/>
            <person name="Wincker P."/>
            <person name="Grigoriev I.V."/>
            <person name="Bonfante P."/>
            <person name="Martin F.M."/>
        </authorList>
    </citation>
    <scope>NUCLEOTIDE SEQUENCE [LARGE SCALE GENOMIC DNA]</scope>
    <source>
        <strain evidence="3 4">ATCC MYA-4762</strain>
    </source>
</reference>
<evidence type="ECO:0000256" key="1">
    <source>
        <dbReference type="SAM" id="MobiDB-lite"/>
    </source>
</evidence>
<sequence>MISSRSPVRAQVLALLAVSLLAFPHVAAESTQGRLAARAPTPGRSRDRYQYSSFVAENDSACCPEGSTEMPCCAAGLTCVSSNNTAQATCVSIPAPTNSTGTNHTGNHTTETPTSTETDSGAMSVAAWGMWTSVVGLAAVVGVMSL</sequence>
<feature type="chain" id="PRO_5018111414" evidence="2">
    <location>
        <begin position="29"/>
        <end position="146"/>
    </location>
</feature>
<evidence type="ECO:0000313" key="4">
    <source>
        <dbReference type="Proteomes" id="UP000267821"/>
    </source>
</evidence>
<feature type="signal peptide" evidence="2">
    <location>
        <begin position="1"/>
        <end position="28"/>
    </location>
</feature>
<evidence type="ECO:0000313" key="3">
    <source>
        <dbReference type="EMBL" id="RPB18736.1"/>
    </source>
</evidence>
<dbReference type="Proteomes" id="UP000267821">
    <property type="component" value="Unassembled WGS sequence"/>
</dbReference>
<protein>
    <submittedName>
        <fullName evidence="3">Uncharacterized protein</fullName>
    </submittedName>
</protein>
<accession>A0A3N4L809</accession>
<keyword evidence="4" id="KW-1185">Reference proteome</keyword>